<keyword evidence="11" id="KW-1185">Reference proteome</keyword>
<dbReference type="Proteomes" id="UP000191024">
    <property type="component" value="Chromosome F"/>
</dbReference>
<name>A0A1G4JZQ8_9SACH</name>
<keyword evidence="4" id="KW-0813">Transport</keyword>
<evidence type="ECO:0000313" key="11">
    <source>
        <dbReference type="Proteomes" id="UP000191024"/>
    </source>
</evidence>
<comment type="subcellular location">
    <subcellularLocation>
        <location evidence="1">Golgi apparatus membrane</location>
        <topology evidence="1">Peripheral membrane protein</topology>
    </subcellularLocation>
</comment>
<dbReference type="InterPro" id="IPR013167">
    <property type="entry name" value="COG4_M"/>
</dbReference>
<dbReference type="PANTHER" id="PTHR24016:SF0">
    <property type="entry name" value="CONSERVED OLIGOMERIC GOLGI COMPLEX SUBUNIT 4"/>
    <property type="match status" value="1"/>
</dbReference>
<dbReference type="Pfam" id="PF20662">
    <property type="entry name" value="COG4_C"/>
    <property type="match status" value="1"/>
</dbReference>
<dbReference type="STRING" id="1230905.A0A1G4JZQ8"/>
<evidence type="ECO:0000256" key="6">
    <source>
        <dbReference type="ARBA" id="ARBA00023034"/>
    </source>
</evidence>
<evidence type="ECO:0000256" key="1">
    <source>
        <dbReference type="ARBA" id="ARBA00004395"/>
    </source>
</evidence>
<comment type="similarity">
    <text evidence="2">Belongs to the COG4 family.</text>
</comment>
<dbReference type="Pfam" id="PF20663">
    <property type="entry name" value="COG4_N"/>
    <property type="match status" value="1"/>
</dbReference>
<dbReference type="InterPro" id="IPR048684">
    <property type="entry name" value="COG4_C"/>
</dbReference>
<dbReference type="AlphaFoldDB" id="A0A1G4JZQ8"/>
<accession>A0A1G4JZQ8</accession>
<dbReference type="Gene3D" id="1.20.58.1970">
    <property type="match status" value="1"/>
</dbReference>
<evidence type="ECO:0000256" key="5">
    <source>
        <dbReference type="ARBA" id="ARBA00022927"/>
    </source>
</evidence>
<dbReference type="GO" id="GO:0000139">
    <property type="term" value="C:Golgi membrane"/>
    <property type="evidence" value="ECO:0007669"/>
    <property type="project" value="UniProtKB-SubCell"/>
</dbReference>
<reference evidence="11" key="1">
    <citation type="submission" date="2016-03" db="EMBL/GenBank/DDBJ databases">
        <authorList>
            <person name="Devillers H."/>
        </authorList>
    </citation>
    <scope>NUCLEOTIDE SEQUENCE [LARGE SCALE GENOMIC DNA]</scope>
</reference>
<organism evidence="10 11">
    <name type="scientific">Lachancea mirantina</name>
    <dbReference type="NCBI Taxonomy" id="1230905"/>
    <lineage>
        <taxon>Eukaryota</taxon>
        <taxon>Fungi</taxon>
        <taxon>Dikarya</taxon>
        <taxon>Ascomycota</taxon>
        <taxon>Saccharomycotina</taxon>
        <taxon>Saccharomycetes</taxon>
        <taxon>Saccharomycetales</taxon>
        <taxon>Saccharomycetaceae</taxon>
        <taxon>Lachancea</taxon>
    </lineage>
</organism>
<evidence type="ECO:0000256" key="3">
    <source>
        <dbReference type="ARBA" id="ARBA00020975"/>
    </source>
</evidence>
<dbReference type="SMART" id="SM00762">
    <property type="entry name" value="Cog4"/>
    <property type="match status" value="1"/>
</dbReference>
<proteinExistence type="inferred from homology"/>
<dbReference type="EMBL" id="LT598467">
    <property type="protein sequence ID" value="SCU96646.1"/>
    <property type="molecule type" value="Genomic_DNA"/>
</dbReference>
<evidence type="ECO:0000256" key="4">
    <source>
        <dbReference type="ARBA" id="ARBA00022448"/>
    </source>
</evidence>
<dbReference type="OrthoDB" id="47059at2759"/>
<protein>
    <recommendedName>
        <fullName evidence="3">Conserved oligomeric Golgi complex subunit 4</fullName>
    </recommendedName>
    <alternativeName>
        <fullName evidence="8">Component of oligomeric Golgi complex 4</fullName>
    </alternativeName>
</protein>
<evidence type="ECO:0000256" key="2">
    <source>
        <dbReference type="ARBA" id="ARBA00009215"/>
    </source>
</evidence>
<gene>
    <name evidence="10" type="ORF">LAMI_0F07250G</name>
</gene>
<evidence type="ECO:0000256" key="7">
    <source>
        <dbReference type="ARBA" id="ARBA00023136"/>
    </source>
</evidence>
<feature type="domain" description="COG4 transport protein middle alpha-helical bundle" evidence="9">
    <location>
        <begin position="188"/>
        <end position="501"/>
    </location>
</feature>
<dbReference type="GO" id="GO:0015031">
    <property type="term" value="P:protein transport"/>
    <property type="evidence" value="ECO:0007669"/>
    <property type="project" value="UniProtKB-KW"/>
</dbReference>
<dbReference type="Pfam" id="PF08318">
    <property type="entry name" value="COG4_m"/>
    <property type="match status" value="1"/>
</dbReference>
<dbReference type="InterPro" id="IPR048680">
    <property type="entry name" value="COG4_N"/>
</dbReference>
<keyword evidence="5" id="KW-0653">Protein transport</keyword>
<evidence type="ECO:0000313" key="10">
    <source>
        <dbReference type="EMBL" id="SCU96646.1"/>
    </source>
</evidence>
<dbReference type="InterPro" id="IPR048682">
    <property type="entry name" value="COG4"/>
</dbReference>
<keyword evidence="7" id="KW-0472">Membrane</keyword>
<keyword evidence="6" id="KW-0333">Golgi apparatus</keyword>
<dbReference type="PANTHER" id="PTHR24016">
    <property type="entry name" value="CONSERVED OLIGOMERIC GOLGI COMPLEX SUBUNIT 4"/>
    <property type="match status" value="1"/>
</dbReference>
<evidence type="ECO:0000259" key="9">
    <source>
        <dbReference type="SMART" id="SM00762"/>
    </source>
</evidence>
<evidence type="ECO:0000256" key="8">
    <source>
        <dbReference type="ARBA" id="ARBA00031340"/>
    </source>
</evidence>
<sequence length="815" mass="92787">MADNAGLSLQSLVLEGRLPQNLAKYHASMLNITTISQVSKLSELIHTEKSNTLNSLQNYIQASHSSTNQRVRKLELERTKLMHTLSALHQVSESNSSAKLLAKDVSSRIVSVKKEREIVMQTLNFVSDVSTLKHNIALVHEAFSQKNLLYAATKINIIRNLPEEVIDSEFTRKMVPSSEIPEEPGVLLNQWIQELATAFQEKFQKAVKDQKVGELTSVFEVFPSIGKAELGLDLYSKYVCDMVAEQSRKIMTTVPNKGPTFYAQALLHLFRIVSTVINEHSKVIAKYYGKECMAHIMTKIQKEADMQAGLILDTFETNRNVDEIVSKDFSSQQKFDIVEPSLNDHFALVNEFSAMLQNWSMYRKFFALKWQEFSGLAVDEKLVVPDPISKGAFTLKTQNQKVLTKFERLVNIYLYRSFHRSLSLEELPSLNDILTNPYVKQADLGSYPVSSVLDDMTMLIRSSLIAVVNIGEGSILMQFLDDLTKFIQSEYLVKFLQSNLKQLQPRLAGNTVLREHNPPSESVVASRAASPGVADQGKLSNLRFNFKGAASTAFSNIQSNLQAVYVDEESVLKLHQYLIYMNTIGVGCEYFDRLLVKDLVQDNATLLSDTFPFEDWPKVLSEKIHSVQDTILSQNKKLLRWSARVVFEVVLQSRITKIMGPIFSSTPEDNYLCTAENFEDISDIQSFKVMWLELIQPYEKMLYKTCYLELLTVLVENLVNSLSTRIWLLQVNELGAIKLDRELSALISLICRDRYSLRDKFTNLTQMILVLGLDDDDFDVNSGDVKKEILEGITWTLTFQERIDAKNLRIDRRRH</sequence>